<dbReference type="InterPro" id="IPR036249">
    <property type="entry name" value="Thioredoxin-like_sf"/>
</dbReference>
<dbReference type="PANTHER" id="PTHR42852:SF6">
    <property type="entry name" value="THIOL:DISULFIDE INTERCHANGE PROTEIN DSBE"/>
    <property type="match status" value="1"/>
</dbReference>
<evidence type="ECO:0000256" key="4">
    <source>
        <dbReference type="ARBA" id="ARBA00023284"/>
    </source>
</evidence>
<comment type="caution">
    <text evidence="7">The sequence shown here is derived from an EMBL/GenBank/DDBJ whole genome shotgun (WGS) entry which is preliminary data.</text>
</comment>
<evidence type="ECO:0000256" key="1">
    <source>
        <dbReference type="ARBA" id="ARBA00004196"/>
    </source>
</evidence>
<comment type="subcellular location">
    <subcellularLocation>
        <location evidence="1">Cell envelope</location>
    </subcellularLocation>
</comment>
<keyword evidence="5" id="KW-0732">Signal</keyword>
<evidence type="ECO:0000313" key="7">
    <source>
        <dbReference type="EMBL" id="GAA4234647.1"/>
    </source>
</evidence>
<dbReference type="InterPro" id="IPR013766">
    <property type="entry name" value="Thioredoxin_domain"/>
</dbReference>
<dbReference type="Pfam" id="PF00578">
    <property type="entry name" value="AhpC-TSA"/>
    <property type="match status" value="1"/>
</dbReference>
<feature type="domain" description="Thioredoxin" evidence="6">
    <location>
        <begin position="219"/>
        <end position="357"/>
    </location>
</feature>
<feature type="chain" id="PRO_5045511519" evidence="5">
    <location>
        <begin position="22"/>
        <end position="357"/>
    </location>
</feature>
<evidence type="ECO:0000256" key="5">
    <source>
        <dbReference type="SAM" id="SignalP"/>
    </source>
</evidence>
<dbReference type="Proteomes" id="UP001501496">
    <property type="component" value="Unassembled WGS sequence"/>
</dbReference>
<sequence length="357" mass="40709">MKKTKFILIIATLVLSACNNAENKKPDTCKLNINVDGSSNGILTIAPYQRVETKEAYNKFTIKDSIKQKTTTIEIDTVKAIRRISINYNNKTYQTEIFTGPGEFNLSIINDSLIVKGTPKHKEFIKIKETLGLSKMERLRYKKDLTPEEENFKTSFASNLIETIKKHPKNIALAQTAYSQFWGADAKTLDTVLNSFDSSLHTNYFVAPLVERRKNLDLVAVGMPAPTFTLKSYDNKDVSLTDYKGKYLLIDFWAYWCGPCIKGFPELKEIRETYTEDQLSILSISTDKNYDKWIEAVDKHKLPWTQVIDDAKLPVSIGSKYTVIAIPHLILISPEGNIVYKHKYTDSLTEELKKILN</sequence>
<name>A0ABP8C7G0_9FLAO</name>
<evidence type="ECO:0000256" key="2">
    <source>
        <dbReference type="ARBA" id="ARBA00022748"/>
    </source>
</evidence>
<dbReference type="InterPro" id="IPR000866">
    <property type="entry name" value="AhpC/TSA"/>
</dbReference>
<evidence type="ECO:0000259" key="6">
    <source>
        <dbReference type="PROSITE" id="PS51352"/>
    </source>
</evidence>
<proteinExistence type="predicted"/>
<protein>
    <submittedName>
        <fullName evidence="7">TlpA disulfide reductase family protein</fullName>
    </submittedName>
</protein>
<keyword evidence="4" id="KW-0676">Redox-active center</keyword>
<accession>A0ABP8C7G0</accession>
<dbReference type="EMBL" id="BAABCA010000003">
    <property type="protein sequence ID" value="GAA4234647.1"/>
    <property type="molecule type" value="Genomic_DNA"/>
</dbReference>
<keyword evidence="2" id="KW-0201">Cytochrome c-type biogenesis</keyword>
<keyword evidence="8" id="KW-1185">Reference proteome</keyword>
<feature type="signal peptide" evidence="5">
    <location>
        <begin position="1"/>
        <end position="21"/>
    </location>
</feature>
<dbReference type="Gene3D" id="3.40.30.10">
    <property type="entry name" value="Glutaredoxin"/>
    <property type="match status" value="1"/>
</dbReference>
<evidence type="ECO:0000313" key="8">
    <source>
        <dbReference type="Proteomes" id="UP001501496"/>
    </source>
</evidence>
<keyword evidence="3" id="KW-1015">Disulfide bond</keyword>
<organism evidence="7 8">
    <name type="scientific">Postechiella marina</name>
    <dbReference type="NCBI Taxonomy" id="943941"/>
    <lineage>
        <taxon>Bacteria</taxon>
        <taxon>Pseudomonadati</taxon>
        <taxon>Bacteroidota</taxon>
        <taxon>Flavobacteriia</taxon>
        <taxon>Flavobacteriales</taxon>
        <taxon>Flavobacteriaceae</taxon>
        <taxon>Postechiella</taxon>
    </lineage>
</organism>
<reference evidence="8" key="1">
    <citation type="journal article" date="2019" name="Int. J. Syst. Evol. Microbiol.">
        <title>The Global Catalogue of Microorganisms (GCM) 10K type strain sequencing project: providing services to taxonomists for standard genome sequencing and annotation.</title>
        <authorList>
            <consortium name="The Broad Institute Genomics Platform"/>
            <consortium name="The Broad Institute Genome Sequencing Center for Infectious Disease"/>
            <person name="Wu L."/>
            <person name="Ma J."/>
        </authorList>
    </citation>
    <scope>NUCLEOTIDE SEQUENCE [LARGE SCALE GENOMIC DNA]</scope>
    <source>
        <strain evidence="8">JCM 17630</strain>
    </source>
</reference>
<dbReference type="RefSeq" id="WP_344787485.1">
    <property type="nucleotide sequence ID" value="NZ_BAABCA010000003.1"/>
</dbReference>
<dbReference type="CDD" id="cd02966">
    <property type="entry name" value="TlpA_like_family"/>
    <property type="match status" value="1"/>
</dbReference>
<dbReference type="InterPro" id="IPR050553">
    <property type="entry name" value="Thioredoxin_ResA/DsbE_sf"/>
</dbReference>
<dbReference type="SUPFAM" id="SSF52833">
    <property type="entry name" value="Thioredoxin-like"/>
    <property type="match status" value="1"/>
</dbReference>
<dbReference type="PANTHER" id="PTHR42852">
    <property type="entry name" value="THIOL:DISULFIDE INTERCHANGE PROTEIN DSBE"/>
    <property type="match status" value="1"/>
</dbReference>
<gene>
    <name evidence="7" type="ORF">GCM10022291_14560</name>
</gene>
<evidence type="ECO:0000256" key="3">
    <source>
        <dbReference type="ARBA" id="ARBA00023157"/>
    </source>
</evidence>
<dbReference type="PROSITE" id="PS51352">
    <property type="entry name" value="THIOREDOXIN_2"/>
    <property type="match status" value="1"/>
</dbReference>
<dbReference type="PROSITE" id="PS51257">
    <property type="entry name" value="PROKAR_LIPOPROTEIN"/>
    <property type="match status" value="1"/>
</dbReference>